<evidence type="ECO:0000256" key="16">
    <source>
        <dbReference type="ARBA" id="ARBA00022833"/>
    </source>
</evidence>
<keyword evidence="20" id="KW-0539">Nucleus</keyword>
<proteinExistence type="inferred from homology"/>
<dbReference type="Gene3D" id="2.30.30.100">
    <property type="match status" value="1"/>
</dbReference>
<dbReference type="GO" id="GO:0000398">
    <property type="term" value="P:mRNA splicing, via spliceosome"/>
    <property type="evidence" value="ECO:0007669"/>
    <property type="project" value="InterPro"/>
</dbReference>
<evidence type="ECO:0000256" key="8">
    <source>
        <dbReference type="ARBA" id="ARBA00012864"/>
    </source>
</evidence>
<dbReference type="InterPro" id="IPR047575">
    <property type="entry name" value="Sm"/>
</dbReference>
<dbReference type="InterPro" id="IPR005920">
    <property type="entry name" value="HutI"/>
</dbReference>
<evidence type="ECO:0000256" key="12">
    <source>
        <dbReference type="ARBA" id="ARBA00022723"/>
    </source>
</evidence>
<dbReference type="CDD" id="cd01296">
    <property type="entry name" value="Imidazolone-5PH"/>
    <property type="match status" value="1"/>
</dbReference>
<keyword evidence="17" id="KW-0694">RNA-binding</keyword>
<dbReference type="EC" id="3.5.2.7" evidence="8"/>
<sequence length="598" mass="65387">MSLLELFRHQVCRDLTKEADKCAGSDPVWTFSFTQLRSKEAMKKKQHDPGRCVKSRREEAYEQKREKFSVVPGSSSEISNTKHVFGTSLPLNPKPFLNGLTGKPVMVKLKWGMEYKGYLVSVDGYMNMQLANTEEYVDGALAGHLGEVLIRCNNVLYIRGVEEEEEDGEMRELLVKNAKQVVLICNNGEKYLTKHGMQNLCVIENGSVVIGSDGLIKAVGPAEIIRSQYSEASFEKVIDAAGMCVLPGLVDAHTHPVWAGDRVHEFAMKLAGATYMDVHRAGGGIHFTVDHTRAAGALELLASLSSRLVRMQRAGTTLVECKSGYGLELQTELKMLEVIEEARHSLPINISSTYCGAHAVPKGKTVAEATEDILQVQLPQLKEKIAAGTLRVDNIDVFCEQGVFDLSSTRSILQAGKDMGLNINFHGDELHPMNSAQLGAELGALAISHLEEVSDEGIAAMATSKTAAVLLPTTAYILRLPQPRARDMLDAGVIVALGSDFNPNAYCCSMPIVMHLACVNMRMSMPEALTAATINAAYALGCSHTHGSLEVNKHGDLLILNTTRWEHLIYQLGGHQELIRYVIIKGSVVFDNDKTLGL</sequence>
<dbReference type="GO" id="GO:0005681">
    <property type="term" value="C:spliceosomal complex"/>
    <property type="evidence" value="ECO:0007669"/>
    <property type="project" value="UniProtKB-KW"/>
</dbReference>
<dbReference type="NCBIfam" id="TIGR01224">
    <property type="entry name" value="hutI"/>
    <property type="match status" value="1"/>
</dbReference>
<evidence type="ECO:0000256" key="1">
    <source>
        <dbReference type="ARBA" id="ARBA00000853"/>
    </source>
</evidence>
<evidence type="ECO:0000256" key="4">
    <source>
        <dbReference type="ARBA" id="ARBA00004496"/>
    </source>
</evidence>
<dbReference type="SUPFAM" id="SSF51556">
    <property type="entry name" value="Metallo-dependent hydrolases"/>
    <property type="match status" value="1"/>
</dbReference>
<evidence type="ECO:0000256" key="7">
    <source>
        <dbReference type="ARBA" id="ARBA00008002"/>
    </source>
</evidence>
<evidence type="ECO:0000256" key="14">
    <source>
        <dbReference type="ARBA" id="ARBA00022801"/>
    </source>
</evidence>
<dbReference type="FunFam" id="3.20.20.140:FF:000007">
    <property type="entry name" value="Imidazolonepropionase"/>
    <property type="match status" value="1"/>
</dbReference>
<evidence type="ECO:0000313" key="26">
    <source>
        <dbReference type="EMBL" id="CAJ1054523.1"/>
    </source>
</evidence>
<evidence type="ECO:0000256" key="21">
    <source>
        <dbReference type="ARBA" id="ARBA00023274"/>
    </source>
</evidence>
<evidence type="ECO:0000256" key="18">
    <source>
        <dbReference type="ARBA" id="ARBA00023004"/>
    </source>
</evidence>
<dbReference type="Gene3D" id="3.20.20.140">
    <property type="entry name" value="Metal-dependent hydrolases"/>
    <property type="match status" value="1"/>
</dbReference>
<dbReference type="InterPro" id="IPR011059">
    <property type="entry name" value="Metal-dep_hydrolase_composite"/>
</dbReference>
<evidence type="ECO:0000256" key="17">
    <source>
        <dbReference type="ARBA" id="ARBA00022884"/>
    </source>
</evidence>
<dbReference type="SUPFAM" id="SSF50182">
    <property type="entry name" value="Sm-like ribonucleoproteins"/>
    <property type="match status" value="1"/>
</dbReference>
<evidence type="ECO:0000256" key="2">
    <source>
        <dbReference type="ARBA" id="ARBA00001965"/>
    </source>
</evidence>
<dbReference type="Proteomes" id="UP001178508">
    <property type="component" value="Chromosome 4"/>
</dbReference>
<keyword evidence="16" id="KW-0862">Zinc</keyword>
<dbReference type="GO" id="GO:0019556">
    <property type="term" value="P:L-histidine catabolic process to glutamate and formamide"/>
    <property type="evidence" value="ECO:0007669"/>
    <property type="project" value="InterPro"/>
</dbReference>
<evidence type="ECO:0000256" key="24">
    <source>
        <dbReference type="ARBA" id="ARBA00070908"/>
    </source>
</evidence>
<gene>
    <name evidence="26" type="ORF">XNOV1_A021734</name>
</gene>
<name>A0AAV1F0D3_XYRNO</name>
<keyword evidence="10" id="KW-0963">Cytoplasm</keyword>
<comment type="catalytic activity">
    <reaction evidence="1">
        <text>4-imidazolone-5-propanoate + H2O = N-formimidoyl-L-glutamate</text>
        <dbReference type="Rhea" id="RHEA:23660"/>
        <dbReference type="ChEBI" id="CHEBI:15377"/>
        <dbReference type="ChEBI" id="CHEBI:58928"/>
        <dbReference type="ChEBI" id="CHEBI:77893"/>
        <dbReference type="EC" id="3.5.2.7"/>
    </reaction>
</comment>
<comment type="similarity">
    <text evidence="7">Belongs to the metallo-dependent hydrolases superfamily. HutI family.</text>
</comment>
<dbReference type="CDD" id="cd01722">
    <property type="entry name" value="Sm_F"/>
    <property type="match status" value="1"/>
</dbReference>
<feature type="domain" description="Sm" evidence="25">
    <location>
        <begin position="92"/>
        <end position="164"/>
    </location>
</feature>
<evidence type="ECO:0000313" key="27">
    <source>
        <dbReference type="Proteomes" id="UP001178508"/>
    </source>
</evidence>
<dbReference type="PROSITE" id="PS52002">
    <property type="entry name" value="SM"/>
    <property type="match status" value="1"/>
</dbReference>
<evidence type="ECO:0000256" key="3">
    <source>
        <dbReference type="ARBA" id="ARBA00004123"/>
    </source>
</evidence>
<evidence type="ECO:0000256" key="5">
    <source>
        <dbReference type="ARBA" id="ARBA00004758"/>
    </source>
</evidence>
<evidence type="ECO:0000256" key="10">
    <source>
        <dbReference type="ARBA" id="ARBA00022490"/>
    </source>
</evidence>
<dbReference type="PANTHER" id="PTHR42752:SF1">
    <property type="entry name" value="IMIDAZOLONEPROPIONASE-RELATED"/>
    <property type="match status" value="1"/>
</dbReference>
<dbReference type="InterPro" id="IPR001163">
    <property type="entry name" value="Sm_dom_euk/arc"/>
</dbReference>
<reference evidence="26" key="1">
    <citation type="submission" date="2023-08" db="EMBL/GenBank/DDBJ databases">
        <authorList>
            <person name="Alioto T."/>
            <person name="Alioto T."/>
            <person name="Gomez Garrido J."/>
        </authorList>
    </citation>
    <scope>NUCLEOTIDE SEQUENCE</scope>
</reference>
<dbReference type="SMART" id="SM00651">
    <property type="entry name" value="Sm"/>
    <property type="match status" value="1"/>
</dbReference>
<accession>A0AAV1F0D3</accession>
<keyword evidence="14" id="KW-0378">Hydrolase</keyword>
<keyword evidence="13" id="KW-0747">Spliceosome</keyword>
<keyword evidence="18" id="KW-0408">Iron</keyword>
<keyword evidence="11" id="KW-0507">mRNA processing</keyword>
<dbReference type="Pfam" id="PF01979">
    <property type="entry name" value="Amidohydro_1"/>
    <property type="match status" value="1"/>
</dbReference>
<evidence type="ECO:0000256" key="13">
    <source>
        <dbReference type="ARBA" id="ARBA00022728"/>
    </source>
</evidence>
<comment type="pathway">
    <text evidence="5">Amino-acid degradation; L-histidine degradation into L-glutamate; N-formimidoyl-L-glutamate from L-histidine: step 3/3.</text>
</comment>
<keyword evidence="19" id="KW-0508">mRNA splicing</keyword>
<evidence type="ECO:0000256" key="9">
    <source>
        <dbReference type="ARBA" id="ARBA00013406"/>
    </source>
</evidence>
<evidence type="ECO:0000256" key="11">
    <source>
        <dbReference type="ARBA" id="ARBA00022664"/>
    </source>
</evidence>
<organism evidence="26 27">
    <name type="scientific">Xyrichtys novacula</name>
    <name type="common">Pearly razorfish</name>
    <name type="synonym">Hemipteronotus novacula</name>
    <dbReference type="NCBI Taxonomy" id="13765"/>
    <lineage>
        <taxon>Eukaryota</taxon>
        <taxon>Metazoa</taxon>
        <taxon>Chordata</taxon>
        <taxon>Craniata</taxon>
        <taxon>Vertebrata</taxon>
        <taxon>Euteleostomi</taxon>
        <taxon>Actinopterygii</taxon>
        <taxon>Neopterygii</taxon>
        <taxon>Teleostei</taxon>
        <taxon>Neoteleostei</taxon>
        <taxon>Acanthomorphata</taxon>
        <taxon>Eupercaria</taxon>
        <taxon>Labriformes</taxon>
        <taxon>Labridae</taxon>
        <taxon>Xyrichtys</taxon>
    </lineage>
</organism>
<comment type="cofactor">
    <cofactor evidence="2">
        <name>Fe(3+)</name>
        <dbReference type="ChEBI" id="CHEBI:29034"/>
    </cofactor>
</comment>
<evidence type="ECO:0000256" key="22">
    <source>
        <dbReference type="ARBA" id="ARBA00030144"/>
    </source>
</evidence>
<dbReference type="GO" id="GO:0005685">
    <property type="term" value="C:U1 snRNP"/>
    <property type="evidence" value="ECO:0007669"/>
    <property type="project" value="UniProtKB-ARBA"/>
</dbReference>
<keyword evidence="21" id="KW-0687">Ribonucleoprotein</keyword>
<dbReference type="Gene3D" id="2.30.40.10">
    <property type="entry name" value="Urease, subunit C, domain 1"/>
    <property type="match status" value="1"/>
</dbReference>
<protein>
    <recommendedName>
        <fullName evidence="9">Probable imidazolonepropionase</fullName>
        <ecNumber evidence="8">3.5.2.7</ecNumber>
    </recommendedName>
    <alternativeName>
        <fullName evidence="23">Amidohydrolase domain-containing protein 1</fullName>
    </alternativeName>
    <alternativeName>
        <fullName evidence="22">Sm protein F</fullName>
    </alternativeName>
    <alternativeName>
        <fullName evidence="24">Small nuclear ribonucleoprotein F</fullName>
    </alternativeName>
</protein>
<dbReference type="GO" id="GO:0003723">
    <property type="term" value="F:RNA binding"/>
    <property type="evidence" value="ECO:0007669"/>
    <property type="project" value="UniProtKB-KW"/>
</dbReference>
<dbReference type="GO" id="GO:0005737">
    <property type="term" value="C:cytoplasm"/>
    <property type="evidence" value="ECO:0007669"/>
    <property type="project" value="UniProtKB-SubCell"/>
</dbReference>
<evidence type="ECO:0000259" key="25">
    <source>
        <dbReference type="PROSITE" id="PS52002"/>
    </source>
</evidence>
<keyword evidence="15" id="KW-0369">Histidine metabolism</keyword>
<dbReference type="SUPFAM" id="SSF51338">
    <property type="entry name" value="Composite domain of metallo-dependent hydrolases"/>
    <property type="match status" value="1"/>
</dbReference>
<dbReference type="InterPro" id="IPR010920">
    <property type="entry name" value="LSM_dom_sf"/>
</dbReference>
<comment type="subcellular location">
    <subcellularLocation>
        <location evidence="4">Cytoplasm</location>
    </subcellularLocation>
    <subcellularLocation>
        <location evidence="3">Nucleus</location>
    </subcellularLocation>
</comment>
<dbReference type="InterPro" id="IPR006680">
    <property type="entry name" value="Amidohydro-rel"/>
</dbReference>
<keyword evidence="12" id="KW-0479">Metal-binding</keyword>
<comment type="similarity">
    <text evidence="6">Belongs to the snRNP Sm proteins family. SmF/LSm6 subfamily.</text>
</comment>
<evidence type="ECO:0000256" key="23">
    <source>
        <dbReference type="ARBA" id="ARBA00030968"/>
    </source>
</evidence>
<dbReference type="PANTHER" id="PTHR42752">
    <property type="entry name" value="IMIDAZOLONEPROPIONASE"/>
    <property type="match status" value="1"/>
</dbReference>
<evidence type="ECO:0000256" key="20">
    <source>
        <dbReference type="ARBA" id="ARBA00023242"/>
    </source>
</evidence>
<keyword evidence="27" id="KW-1185">Reference proteome</keyword>
<evidence type="ECO:0000256" key="15">
    <source>
        <dbReference type="ARBA" id="ARBA00022808"/>
    </source>
</evidence>
<dbReference type="Pfam" id="PF01423">
    <property type="entry name" value="LSM"/>
    <property type="match status" value="1"/>
</dbReference>
<dbReference type="FunFam" id="2.30.30.100:FF:000133">
    <property type="entry name" value="Small nuclear ribonucleoprotein F"/>
    <property type="match status" value="1"/>
</dbReference>
<evidence type="ECO:0000256" key="19">
    <source>
        <dbReference type="ARBA" id="ARBA00023187"/>
    </source>
</evidence>
<dbReference type="AlphaFoldDB" id="A0AAV1F0D3"/>
<dbReference type="EMBL" id="OY660867">
    <property type="protein sequence ID" value="CAJ1054523.1"/>
    <property type="molecule type" value="Genomic_DNA"/>
</dbReference>
<dbReference type="InterPro" id="IPR034100">
    <property type="entry name" value="Sm_F"/>
</dbReference>
<evidence type="ECO:0000256" key="6">
    <source>
        <dbReference type="ARBA" id="ARBA00007927"/>
    </source>
</evidence>
<dbReference type="GO" id="GO:0022618">
    <property type="term" value="P:protein-RNA complex assembly"/>
    <property type="evidence" value="ECO:0007669"/>
    <property type="project" value="UniProtKB-ARBA"/>
</dbReference>
<dbReference type="InterPro" id="IPR032466">
    <property type="entry name" value="Metal_Hydrolase"/>
</dbReference>
<dbReference type="GO" id="GO:0046872">
    <property type="term" value="F:metal ion binding"/>
    <property type="evidence" value="ECO:0007669"/>
    <property type="project" value="UniProtKB-KW"/>
</dbReference>
<dbReference type="GO" id="GO:0050480">
    <property type="term" value="F:imidazolonepropionase activity"/>
    <property type="evidence" value="ECO:0007669"/>
    <property type="project" value="UniProtKB-EC"/>
</dbReference>